<dbReference type="EMBL" id="JASBQV010000021">
    <property type="protein sequence ID" value="MDI3235812.1"/>
    <property type="molecule type" value="Genomic_DNA"/>
</dbReference>
<evidence type="ECO:0000313" key="1">
    <source>
        <dbReference type="EMBL" id="MDI3235812.1"/>
    </source>
</evidence>
<dbReference type="Proteomes" id="UP001243286">
    <property type="component" value="Unassembled WGS sequence"/>
</dbReference>
<keyword evidence="2" id="KW-1185">Reference proteome</keyword>
<name>A0ABT6R4V9_9BACL</name>
<accession>A0ABT6R4V9</accession>
<reference evidence="1 2" key="1">
    <citation type="submission" date="2023-04" db="EMBL/GenBank/DDBJ databases">
        <title>Antarctic isolates genomes.</title>
        <authorList>
            <person name="Dimov S.G."/>
        </authorList>
    </citation>
    <scope>NUCLEOTIDE SEQUENCE [LARGE SCALE GENOMIC DNA]</scope>
    <source>
        <strain evidence="1 2">AL19</strain>
    </source>
</reference>
<comment type="caution">
    <text evidence="1">The sequence shown here is derived from an EMBL/GenBank/DDBJ whole genome shotgun (WGS) entry which is preliminary data.</text>
</comment>
<proteinExistence type="predicted"/>
<sequence>MDTNVTKKHLLTLIITLTLILSVTLMLPKSANATSKEYEVYKKIETGMTATQVAKLVYGKKYKSHLKKEYGVTTLKGNPLYFGGTEDRMIYEFGFYEAERKSDKEPIAQITIGLFTKSKGKTLYVGVKNYNAKSPTVNRFHKNKKPKVGMSTSQLDEIIYGNGLGVFHDITYENLTFLKILNDKGKNMFPSKTSRISYAAKSYSKKTDYLIYLEYNYKKEKYFVTEVY</sequence>
<dbReference type="RefSeq" id="WP_282356815.1">
    <property type="nucleotide sequence ID" value="NZ_JASBQV010000021.1"/>
</dbReference>
<evidence type="ECO:0000313" key="2">
    <source>
        <dbReference type="Proteomes" id="UP001243286"/>
    </source>
</evidence>
<organism evidence="1 2">
    <name type="scientific">Exiguobacterium antarcticum</name>
    <dbReference type="NCBI Taxonomy" id="132920"/>
    <lineage>
        <taxon>Bacteria</taxon>
        <taxon>Bacillati</taxon>
        <taxon>Bacillota</taxon>
        <taxon>Bacilli</taxon>
        <taxon>Bacillales</taxon>
        <taxon>Bacillales Family XII. Incertae Sedis</taxon>
        <taxon>Exiguobacterium</taxon>
    </lineage>
</organism>
<protein>
    <submittedName>
        <fullName evidence="1">Uncharacterized protein</fullName>
    </submittedName>
</protein>
<gene>
    <name evidence="1" type="ORF">QK289_12405</name>
</gene>